<sequence>MRISPNEFLVAYTALFQTAQDVFNVDLVISYRDNPDYARLVDYAQRYTEQTVVWLFLPRQESFECCGVTAQKYRDWNHNIYFNCSNTNPSTERCSVPASCCRPLKREDSDPDTRLKRRFCGQGVLAMTEQDAWHKIFTRSCVDASVTYVQSNAIAMMGTGIVVFAVLSLLRTMASTVHEEIISLEHLYEHYYKSMARGYKKSLARQSRARFNRPSEVFREAQACCSSSQGASRSWPERGHRSSAIIKGLTGGVCHATRAADQHSSRDQQCNLNGSAVQSRGIWQRWPQRAQALSAVAPAPVTHIGGWSD</sequence>
<comment type="subcellular location">
    <subcellularLocation>
        <location evidence="1">Membrane</location>
        <topology evidence="1">Multi-pass membrane protein</topology>
    </subcellularLocation>
</comment>
<dbReference type="AlphaFoldDB" id="A0A9J6GLL7"/>
<comment type="caution">
    <text evidence="5">The sequence shown here is derived from an EMBL/GenBank/DDBJ whole genome shotgun (WGS) entry which is preliminary data.</text>
</comment>
<name>A0A9J6GLL7_HAELO</name>
<keyword evidence="3" id="KW-1133">Transmembrane helix</keyword>
<dbReference type="Pfam" id="PF00335">
    <property type="entry name" value="Tetraspanin"/>
    <property type="match status" value="1"/>
</dbReference>
<organism evidence="5 6">
    <name type="scientific">Haemaphysalis longicornis</name>
    <name type="common">Bush tick</name>
    <dbReference type="NCBI Taxonomy" id="44386"/>
    <lineage>
        <taxon>Eukaryota</taxon>
        <taxon>Metazoa</taxon>
        <taxon>Ecdysozoa</taxon>
        <taxon>Arthropoda</taxon>
        <taxon>Chelicerata</taxon>
        <taxon>Arachnida</taxon>
        <taxon>Acari</taxon>
        <taxon>Parasitiformes</taxon>
        <taxon>Ixodida</taxon>
        <taxon>Ixodoidea</taxon>
        <taxon>Ixodidae</taxon>
        <taxon>Haemaphysalinae</taxon>
        <taxon>Haemaphysalis</taxon>
    </lineage>
</organism>
<evidence type="ECO:0000313" key="5">
    <source>
        <dbReference type="EMBL" id="KAH9375360.1"/>
    </source>
</evidence>
<keyword evidence="6" id="KW-1185">Reference proteome</keyword>
<dbReference type="InterPro" id="IPR008952">
    <property type="entry name" value="Tetraspanin_EC2_sf"/>
</dbReference>
<reference evidence="5 6" key="1">
    <citation type="journal article" date="2020" name="Cell">
        <title>Large-Scale Comparative Analyses of Tick Genomes Elucidate Their Genetic Diversity and Vector Capacities.</title>
        <authorList>
            <consortium name="Tick Genome and Microbiome Consortium (TIGMIC)"/>
            <person name="Jia N."/>
            <person name="Wang J."/>
            <person name="Shi W."/>
            <person name="Du L."/>
            <person name="Sun Y."/>
            <person name="Zhan W."/>
            <person name="Jiang J.F."/>
            <person name="Wang Q."/>
            <person name="Zhang B."/>
            <person name="Ji P."/>
            <person name="Bell-Sakyi L."/>
            <person name="Cui X.M."/>
            <person name="Yuan T.T."/>
            <person name="Jiang B.G."/>
            <person name="Yang W.F."/>
            <person name="Lam T.T."/>
            <person name="Chang Q.C."/>
            <person name="Ding S.J."/>
            <person name="Wang X.J."/>
            <person name="Zhu J.G."/>
            <person name="Ruan X.D."/>
            <person name="Zhao L."/>
            <person name="Wei J.T."/>
            <person name="Ye R.Z."/>
            <person name="Que T.C."/>
            <person name="Du C.H."/>
            <person name="Zhou Y.H."/>
            <person name="Cheng J.X."/>
            <person name="Dai P.F."/>
            <person name="Guo W.B."/>
            <person name="Han X.H."/>
            <person name="Huang E.J."/>
            <person name="Li L.F."/>
            <person name="Wei W."/>
            <person name="Gao Y.C."/>
            <person name="Liu J.Z."/>
            <person name="Shao H.Z."/>
            <person name="Wang X."/>
            <person name="Wang C.C."/>
            <person name="Yang T.C."/>
            <person name="Huo Q.B."/>
            <person name="Li W."/>
            <person name="Chen H.Y."/>
            <person name="Chen S.E."/>
            <person name="Zhou L.G."/>
            <person name="Ni X.B."/>
            <person name="Tian J.H."/>
            <person name="Sheng Y."/>
            <person name="Liu T."/>
            <person name="Pan Y.S."/>
            <person name="Xia L.Y."/>
            <person name="Li J."/>
            <person name="Zhao F."/>
            <person name="Cao W.C."/>
        </authorList>
    </citation>
    <scope>NUCLEOTIDE SEQUENCE [LARGE SCALE GENOMIC DNA]</scope>
    <source>
        <strain evidence="5">HaeL-2018</strain>
    </source>
</reference>
<evidence type="ECO:0000256" key="4">
    <source>
        <dbReference type="ARBA" id="ARBA00023136"/>
    </source>
</evidence>
<protein>
    <recommendedName>
        <fullName evidence="7">Tetraspanin</fullName>
    </recommendedName>
</protein>
<dbReference type="VEuPathDB" id="VectorBase:HLOH_052063"/>
<evidence type="ECO:0008006" key="7">
    <source>
        <dbReference type="Google" id="ProtNLM"/>
    </source>
</evidence>
<proteinExistence type="predicted"/>
<keyword evidence="4" id="KW-0472">Membrane</keyword>
<dbReference type="Gene3D" id="1.10.1450.10">
    <property type="entry name" value="Tetraspanin"/>
    <property type="match status" value="1"/>
</dbReference>
<gene>
    <name evidence="5" type="ORF">HPB48_016379</name>
</gene>
<dbReference type="EMBL" id="JABSTR010000007">
    <property type="protein sequence ID" value="KAH9375360.1"/>
    <property type="molecule type" value="Genomic_DNA"/>
</dbReference>
<accession>A0A9J6GLL7</accession>
<evidence type="ECO:0000313" key="6">
    <source>
        <dbReference type="Proteomes" id="UP000821853"/>
    </source>
</evidence>
<dbReference type="InterPro" id="IPR018499">
    <property type="entry name" value="Tetraspanin/Peripherin"/>
</dbReference>
<evidence type="ECO:0000256" key="3">
    <source>
        <dbReference type="ARBA" id="ARBA00022989"/>
    </source>
</evidence>
<dbReference type="OrthoDB" id="2014092at2759"/>
<evidence type="ECO:0000256" key="2">
    <source>
        <dbReference type="ARBA" id="ARBA00022692"/>
    </source>
</evidence>
<evidence type="ECO:0000256" key="1">
    <source>
        <dbReference type="ARBA" id="ARBA00004141"/>
    </source>
</evidence>
<dbReference type="Proteomes" id="UP000821853">
    <property type="component" value="Chromosome 5"/>
</dbReference>
<dbReference type="GO" id="GO:0016020">
    <property type="term" value="C:membrane"/>
    <property type="evidence" value="ECO:0007669"/>
    <property type="project" value="UniProtKB-SubCell"/>
</dbReference>
<keyword evidence="2" id="KW-0812">Transmembrane</keyword>